<keyword evidence="2" id="KW-0812">Transmembrane</keyword>
<name>A0A6J0BJV8_NEOLC</name>
<feature type="transmembrane region" description="Helical" evidence="2">
    <location>
        <begin position="328"/>
        <end position="350"/>
    </location>
</feature>
<feature type="region of interest" description="Disordered" evidence="1">
    <location>
        <begin position="408"/>
        <end position="477"/>
    </location>
</feature>
<evidence type="ECO:0000256" key="3">
    <source>
        <dbReference type="SAM" id="SignalP"/>
    </source>
</evidence>
<gene>
    <name evidence="5" type="primary">LOC107220435</name>
</gene>
<feature type="region of interest" description="Disordered" evidence="1">
    <location>
        <begin position="147"/>
        <end position="197"/>
    </location>
</feature>
<feature type="compositionally biased region" description="Acidic residues" evidence="1">
    <location>
        <begin position="422"/>
        <end position="432"/>
    </location>
</feature>
<feature type="signal peptide" evidence="3">
    <location>
        <begin position="1"/>
        <end position="22"/>
    </location>
</feature>
<evidence type="ECO:0000256" key="2">
    <source>
        <dbReference type="SAM" id="Phobius"/>
    </source>
</evidence>
<feature type="region of interest" description="Disordered" evidence="1">
    <location>
        <begin position="212"/>
        <end position="312"/>
    </location>
</feature>
<dbReference type="Pfam" id="PF06809">
    <property type="entry name" value="NPDC1"/>
    <property type="match status" value="1"/>
</dbReference>
<feature type="compositionally biased region" description="Basic and acidic residues" evidence="1">
    <location>
        <begin position="245"/>
        <end position="255"/>
    </location>
</feature>
<organism evidence="5">
    <name type="scientific">Neodiprion lecontei</name>
    <name type="common">Redheaded pine sawfly</name>
    <dbReference type="NCBI Taxonomy" id="441921"/>
    <lineage>
        <taxon>Eukaryota</taxon>
        <taxon>Metazoa</taxon>
        <taxon>Ecdysozoa</taxon>
        <taxon>Arthropoda</taxon>
        <taxon>Hexapoda</taxon>
        <taxon>Insecta</taxon>
        <taxon>Pterygota</taxon>
        <taxon>Neoptera</taxon>
        <taxon>Endopterygota</taxon>
        <taxon>Hymenoptera</taxon>
        <taxon>Tenthredinoidea</taxon>
        <taxon>Diprionidae</taxon>
        <taxon>Diprioninae</taxon>
        <taxon>Neodiprion</taxon>
    </lineage>
</organism>
<dbReference type="Proteomes" id="UP000829291">
    <property type="component" value="Chromosome 2"/>
</dbReference>
<sequence length="477" mass="53558">MPPRPFPYAFLVLLGVVISAFAAQDFHHYLRDLTPEPSSENLALTDLQTWLLKPRNHDAATYGSLHYPGSKEFIEGTRRFLEALIDKSRVAVHRRLGKNHRFNEGGTVHRPYAGRYHSRESQPFLIHPRYPVFNEPLAEATSRQNLQDYQTAEHRHRSQDGLKHEMKNRPSLDSSSADRFPSNHQEPEVGDSRSHANENEVKGDEFSYMFAQPSIPDKQPSFARTPNDPGYYDGLEVTQTDMEDFQDKKRTERTQDTSVDVRPSQDQELVKLTEVNFPTDGNSDDSDNDNDGYDDEDDAPRAPPELQRRAESHGPLVTSVDHKINNDIYFVAVVAGCSAAAMFVLVLISLTWCRLQRGAKAAADVEYPAYGVTGPNKDTSPSGDRRLAQSAQMYHYQHQKQQIIAMESRTAAARDPGSVSEAESDEENEEGDYTVYECPGLAPTGEMEVKNPLFHDDPTPATPAGPGQTNRSSEDHM</sequence>
<reference evidence="5" key="1">
    <citation type="submission" date="2025-08" db="UniProtKB">
        <authorList>
            <consortium name="RefSeq"/>
        </authorList>
    </citation>
    <scope>IDENTIFICATION</scope>
    <source>
        <tissue evidence="5">Thorax and Abdomen</tissue>
    </source>
</reference>
<dbReference type="OrthoDB" id="6270617at2759"/>
<accession>A0A6J0BJV8</accession>
<dbReference type="GeneID" id="107220435"/>
<evidence type="ECO:0000256" key="1">
    <source>
        <dbReference type="SAM" id="MobiDB-lite"/>
    </source>
</evidence>
<dbReference type="PANTHER" id="PTHR23352:SF2">
    <property type="entry name" value="NEURAL PROLIFERATION DIFFERENTIATION AND CONTROL PROTEIN 1"/>
    <property type="match status" value="1"/>
</dbReference>
<dbReference type="FunCoup" id="A0A6J0BJV8">
    <property type="interactions" value="25"/>
</dbReference>
<keyword evidence="3" id="KW-0732">Signal</keyword>
<dbReference type="GO" id="GO:0016020">
    <property type="term" value="C:membrane"/>
    <property type="evidence" value="ECO:0007669"/>
    <property type="project" value="InterPro"/>
</dbReference>
<feature type="compositionally biased region" description="Basic and acidic residues" evidence="1">
    <location>
        <begin position="447"/>
        <end position="458"/>
    </location>
</feature>
<feature type="compositionally biased region" description="Basic and acidic residues" evidence="1">
    <location>
        <begin position="185"/>
        <end position="197"/>
    </location>
</feature>
<dbReference type="InParanoid" id="A0A6J0BJV8"/>
<feature type="compositionally biased region" description="Acidic residues" evidence="1">
    <location>
        <begin position="282"/>
        <end position="298"/>
    </location>
</feature>
<evidence type="ECO:0000313" key="5">
    <source>
        <dbReference type="RefSeq" id="XP_015514517.2"/>
    </source>
</evidence>
<dbReference type="InterPro" id="IPR009635">
    <property type="entry name" value="NPDC1"/>
</dbReference>
<dbReference type="KEGG" id="nlo:107220435"/>
<feature type="compositionally biased region" description="Basic and acidic residues" evidence="1">
    <location>
        <begin position="158"/>
        <end position="170"/>
    </location>
</feature>
<dbReference type="AlphaFoldDB" id="A0A6J0BJV8"/>
<dbReference type="RefSeq" id="XP_015514517.2">
    <property type="nucleotide sequence ID" value="XM_015659031.2"/>
</dbReference>
<keyword evidence="2" id="KW-0472">Membrane</keyword>
<feature type="chain" id="PRO_5045669900" evidence="3">
    <location>
        <begin position="23"/>
        <end position="477"/>
    </location>
</feature>
<keyword evidence="2" id="KW-1133">Transmembrane helix</keyword>
<keyword evidence="4" id="KW-1185">Reference proteome</keyword>
<protein>
    <submittedName>
        <fullName evidence="5">Uncharacterized protein LOC107220435</fullName>
    </submittedName>
</protein>
<evidence type="ECO:0000313" key="4">
    <source>
        <dbReference type="Proteomes" id="UP000829291"/>
    </source>
</evidence>
<dbReference type="PANTHER" id="PTHR23352">
    <property type="entry name" value="NEURAL PROLIFERATION DIFFERENTIATION AND CONTROL PROTEIN-1 NPDC-1 PROTEIN"/>
    <property type="match status" value="1"/>
</dbReference>
<proteinExistence type="predicted"/>